<dbReference type="InterPro" id="IPR013670">
    <property type="entry name" value="EcoEI_R_C_dom"/>
</dbReference>
<feature type="domain" description="Helicase ATP-binding" evidence="2">
    <location>
        <begin position="445"/>
        <end position="630"/>
    </location>
</feature>
<dbReference type="InterPro" id="IPR025285">
    <property type="entry name" value="DUF4145"/>
</dbReference>
<dbReference type="Pfam" id="PF13643">
    <property type="entry name" value="DUF4145"/>
    <property type="match status" value="1"/>
</dbReference>
<dbReference type="STRING" id="272942.RCAP_rcc00951"/>
<dbReference type="InterPro" id="IPR027417">
    <property type="entry name" value="P-loop_NTPase"/>
</dbReference>
<dbReference type="GO" id="GO:0005829">
    <property type="term" value="C:cytosol"/>
    <property type="evidence" value="ECO:0007669"/>
    <property type="project" value="TreeGrafter"/>
</dbReference>
<dbReference type="GO" id="GO:0006304">
    <property type="term" value="P:DNA modification"/>
    <property type="evidence" value="ECO:0007669"/>
    <property type="project" value="InterPro"/>
</dbReference>
<evidence type="ECO:0000259" key="2">
    <source>
        <dbReference type="PROSITE" id="PS51192"/>
    </source>
</evidence>
<dbReference type="SMART" id="SM00487">
    <property type="entry name" value="DEXDc"/>
    <property type="match status" value="1"/>
</dbReference>
<keyword evidence="5" id="KW-1185">Reference proteome</keyword>
<dbReference type="SUPFAM" id="SSF52540">
    <property type="entry name" value="P-loop containing nucleoside triphosphate hydrolases"/>
    <property type="match status" value="1"/>
</dbReference>
<organism evidence="4 5">
    <name type="scientific">Rhodobacter capsulatus (strain ATCC BAA-309 / NBRC 16581 / SB1003)</name>
    <dbReference type="NCBI Taxonomy" id="272942"/>
    <lineage>
        <taxon>Bacteria</taxon>
        <taxon>Pseudomonadati</taxon>
        <taxon>Pseudomonadota</taxon>
        <taxon>Alphaproteobacteria</taxon>
        <taxon>Rhodobacterales</taxon>
        <taxon>Rhodobacter group</taxon>
        <taxon>Rhodobacter</taxon>
    </lineage>
</organism>
<dbReference type="InterPro" id="IPR001650">
    <property type="entry name" value="Helicase_C-like"/>
</dbReference>
<sequence length="1135" mass="127808">MLSQSFRHSMKSNESNFGFLQSHEPQLYRLGTLAERYFSEDPNTCNIKLRQFSELVAQFTASRLGLPIAQSDNLADLLRLLKIERSLPKQVLEILHSLRIAGNQAAHQNTDDHSSALSGLKLARQLAIWYFRTFHKPSGIFGPFIPPERPKDVSESIVLELERLKAELEASLTEADQLREAARQAEIERKSAADRAEQERVDRETWEKLAEEAEEDRRALSSQLQSLQVQASSKDALTFEAVTELARDAASKINLDEADTRVLIDKQLRDAGWEADTKQLRFASGARPMKGRNRAISEWPAESGPADYALFCGMVLVGTVEAKRQNRNVMEVLRQAERYSAGFKLNEGELAQGAPWAGFKAPFAFSTNGRPYLKQVETLSGIWRRDLRDANNPAEVLVGWPSPRGLLERLTVNKSAAHHDLASQPFDFGFPLRPYQHKAIEAVEQALLEDRRAMLVAMATGTGKTKLAIAMLYRLIAAKRFRRVCFVVDRSALGEQTESEFTTTKVVNGKSFADIFGLKGLDDVVPDDETRIHICTIQGLVRRVLYAADEADAPTVDQYDLIVVDECHRGYLLDREMSEGDITFRSQDDYISKYRRVLEYFDAVKIGLTATPALHTTEIFGLPVFTYSYREAVVDGYLVDHEPPVRIGTLLSEGGIHFSRDDQVDFIHPTSGAIQPATLPDDIDFEVDQFNKSVITVPFNRVIAQELTKFIDPSLPDKTLVFAVSDAHADILVNELRVAFRSAFGALPDATVQKITGKVDKVGKLIRSFRNDPLPKVAVTVDLLTTGIDVPRISNLVFMRRVNSRILYEQMLGRATRLCPEIDKEAFRIFDAVDLYAHLQNLTDMRPVAADPSFTLTKLFEELSQRGDVEHKERVREQIIVRLRRKLRRLSPEARARFEKAAGETPEESLQRFISGDASALAEWAAERPSLGPILDWTSEDGTPNYIPISEHPDQVTTVSRGYGAADRPEDFLDAFATFVRSNVNTIAALKIVVQRPQELTREELRQLRLELDAAGFTDSKIRRAWADANNVEIAASIIGYIRQAALGDPLVPYSDRVRHAVDTILRQRQWTDVQRKWIDRIGRQLDLETIVDRAAFDAEPFASLGGWSRIDRVFNGELAQVVRDLNENIWKDAG</sequence>
<dbReference type="KEGG" id="rcp:RCAP_rcc00951"/>
<evidence type="ECO:0000313" key="5">
    <source>
        <dbReference type="Proteomes" id="UP000002361"/>
    </source>
</evidence>
<dbReference type="NCBIfam" id="NF008521">
    <property type="entry name" value="PRK11448.1"/>
    <property type="match status" value="1"/>
</dbReference>
<dbReference type="AlphaFoldDB" id="D5AQR0"/>
<dbReference type="Pfam" id="PF04851">
    <property type="entry name" value="ResIII"/>
    <property type="match status" value="1"/>
</dbReference>
<dbReference type="GO" id="GO:0005524">
    <property type="term" value="F:ATP binding"/>
    <property type="evidence" value="ECO:0007669"/>
    <property type="project" value="InterPro"/>
</dbReference>
<dbReference type="Proteomes" id="UP000002361">
    <property type="component" value="Chromosome"/>
</dbReference>
<dbReference type="Gene3D" id="3.40.50.300">
    <property type="entry name" value="P-loop containing nucleotide triphosphate hydrolases"/>
    <property type="match status" value="2"/>
</dbReference>
<dbReference type="CDD" id="cd18799">
    <property type="entry name" value="SF2_C_EcoAI-like"/>
    <property type="match status" value="1"/>
</dbReference>
<dbReference type="HOGENOM" id="CLU_007363_0_0_5"/>
<dbReference type="REBASE" id="25818">
    <property type="entry name" value="RcaSBORF952P"/>
</dbReference>
<dbReference type="GO" id="GO:0003677">
    <property type="term" value="F:DNA binding"/>
    <property type="evidence" value="ECO:0007669"/>
    <property type="project" value="InterPro"/>
</dbReference>
<gene>
    <name evidence="4" type="primary">hsdR1</name>
    <name evidence="4" type="ordered locus">RCAP_rcc00951</name>
</gene>
<dbReference type="CDD" id="cd18032">
    <property type="entry name" value="DEXHc_RE_I_III_res"/>
    <property type="match status" value="1"/>
</dbReference>
<protein>
    <submittedName>
        <fullName evidence="4">Type I restriction-modification system RcaSBIP, R subunit</fullName>
        <ecNumber evidence="4">3.1.21.3</ecNumber>
    </submittedName>
</protein>
<dbReference type="Pfam" id="PF08463">
    <property type="entry name" value="EcoEI_R_C"/>
    <property type="match status" value="1"/>
</dbReference>
<keyword evidence="4" id="KW-0378">Hydrolase</keyword>
<evidence type="ECO:0000259" key="3">
    <source>
        <dbReference type="PROSITE" id="PS51194"/>
    </source>
</evidence>
<dbReference type="PROSITE" id="PS51192">
    <property type="entry name" value="HELICASE_ATP_BIND_1"/>
    <property type="match status" value="1"/>
</dbReference>
<dbReference type="PANTHER" id="PTHR47396">
    <property type="entry name" value="TYPE I RESTRICTION ENZYME ECOKI R PROTEIN"/>
    <property type="match status" value="1"/>
</dbReference>
<reference key="1">
    <citation type="submission" date="2008-12" db="EMBL/GenBank/DDBJ databases">
        <title>Complete genome sequence of Rhodobacter capsulatus SB1003.</title>
        <authorList>
            <person name="Strnad H."/>
            <person name="Lapidus A."/>
            <person name="Vlcek C."/>
            <person name="Ulbrich P."/>
            <person name="Paces J."/>
            <person name="Maltsev N."/>
            <person name="Kumar V."/>
            <person name="Kogan Y."/>
            <person name="Milgram A."/>
            <person name="Rebrekov D."/>
            <person name="Mazur M."/>
            <person name="Cox R."/>
            <person name="Kyrpides N."/>
            <person name="Kolar M."/>
            <person name="Sachova J."/>
            <person name="Ridl J."/>
            <person name="Ivanova N."/>
            <person name="Kapatral V."/>
            <person name="Los T."/>
            <person name="Lykidis A."/>
            <person name="Mikhailova N."/>
            <person name="Reznik G."/>
            <person name="Vasieva O."/>
            <person name="Fonstein M."/>
            <person name="Paces V."/>
            <person name="Haselkorn R."/>
        </authorList>
    </citation>
    <scope>NUCLEOTIDE SEQUENCE</scope>
    <source>
        <strain>SB1003</strain>
    </source>
</reference>
<dbReference type="EMBL" id="CP001312">
    <property type="protein sequence ID" value="ADE84716.1"/>
    <property type="molecule type" value="Genomic_DNA"/>
</dbReference>
<feature type="coiled-coil region" evidence="1">
    <location>
        <begin position="158"/>
        <end position="230"/>
    </location>
</feature>
<dbReference type="EC" id="3.1.21.3" evidence="4"/>
<dbReference type="SMART" id="SM00490">
    <property type="entry name" value="HELICc"/>
    <property type="match status" value="1"/>
</dbReference>
<feature type="domain" description="Helicase C-terminal" evidence="3">
    <location>
        <begin position="706"/>
        <end position="879"/>
    </location>
</feature>
<keyword evidence="1" id="KW-0175">Coiled coil</keyword>
<evidence type="ECO:0000256" key="1">
    <source>
        <dbReference type="SAM" id="Coils"/>
    </source>
</evidence>
<accession>D5AQR0</accession>
<dbReference type="PANTHER" id="PTHR47396:SF1">
    <property type="entry name" value="ATP-DEPENDENT HELICASE IRC3-RELATED"/>
    <property type="match status" value="1"/>
</dbReference>
<name>D5AQR0_RHOCB</name>
<evidence type="ECO:0000313" key="4">
    <source>
        <dbReference type="EMBL" id="ADE84716.1"/>
    </source>
</evidence>
<dbReference type="GO" id="GO:0009035">
    <property type="term" value="F:type I site-specific deoxyribonuclease activity"/>
    <property type="evidence" value="ECO:0007669"/>
    <property type="project" value="UniProtKB-EC"/>
</dbReference>
<dbReference type="InterPro" id="IPR050742">
    <property type="entry name" value="Helicase_Restrict-Modif_Enz"/>
</dbReference>
<dbReference type="eggNOG" id="COG4096">
    <property type="taxonomic scope" value="Bacteria"/>
</dbReference>
<dbReference type="Pfam" id="PF00271">
    <property type="entry name" value="Helicase_C"/>
    <property type="match status" value="1"/>
</dbReference>
<dbReference type="Gene3D" id="3.90.1570.30">
    <property type="match status" value="1"/>
</dbReference>
<dbReference type="PROSITE" id="PS51194">
    <property type="entry name" value="HELICASE_CTER"/>
    <property type="match status" value="1"/>
</dbReference>
<proteinExistence type="predicted"/>
<reference evidence="4 5" key="2">
    <citation type="journal article" date="2010" name="J. Bacteriol.">
        <title>Complete genome sequence of the photosynthetic purple nonsulfur bacterium Rhodobacter capsulatus SB 1003.</title>
        <authorList>
            <person name="Strnad H."/>
            <person name="Lapidus A."/>
            <person name="Paces J."/>
            <person name="Ulbrich P."/>
            <person name="Vlcek C."/>
            <person name="Paces V."/>
            <person name="Haselkorn R."/>
        </authorList>
    </citation>
    <scope>NUCLEOTIDE SEQUENCE [LARGE SCALE GENOMIC DNA]</scope>
    <source>
        <strain evidence="5">ATCC BAA-309 / NBRC 16581 / SB1003</strain>
    </source>
</reference>
<dbReference type="InterPro" id="IPR014001">
    <property type="entry name" value="Helicase_ATP-bd"/>
</dbReference>
<dbReference type="InterPro" id="IPR006935">
    <property type="entry name" value="Helicase/UvrB_N"/>
</dbReference>